<evidence type="ECO:0000313" key="1">
    <source>
        <dbReference type="EMBL" id="HIY97514.1"/>
    </source>
</evidence>
<dbReference type="EMBL" id="DXCQ01000067">
    <property type="protein sequence ID" value="HIY97514.1"/>
    <property type="molecule type" value="Genomic_DNA"/>
</dbReference>
<sequence length="632" mass="70445">MRKRINTLDASLLLNGISYGEHVMNAERVVEDVDAQVKGCANAFIVRCNPQKPMSDEMYEALARYAVAHNYHFGFLYAYQFPPAGKKSHLNAELVKMLESIGGDLFLGEYFGEAGSDKAAKDKGYYVEGSDVIALQMPPQNFRDMREAKQNFVDFIRRMTQYDAAIGLEKTSLVEATALSRYELEGGIQTPVLEVLPGDPEKLLAFTRGAAIGYKRKNWGGFIACEWYGGYRHEDMLKKARLELTYKYLYLSGANITLLESGNNEIKSFGYDLGYDSALCRGYRDAQKNFQNFIDKNPRLPCGPLAKVAFIAGNLDGYTDFMGGSSWCQFGKEEWGNGNAEKSWKLLSEVYRSRDWHDPAAFSWDGLDLNASPAYGMYDVLPAESPLEVLQAYDQLIFVGWNTMTDALYDKLTEYVRGGGVLLMAAAHLSVNPARGGKREYVRGGDLSELFGCKITGEERINSGIKFTRESSVPGLLYPGTSNLWCDCNYPGGFADFACLEMDGGEIRGMFCDRFQAPDRPYKPVFVENKLGQGVAILCAAADYPGHPAVYPMYSAAAKALLTASHANADLKVEGSDRVRYSLFFDDRTGEEMLCFLNTSVYKNCVGYVYKGKKEELLLAPLELRVVRFPAQ</sequence>
<dbReference type="InterPro" id="IPR029062">
    <property type="entry name" value="Class_I_gatase-like"/>
</dbReference>
<reference evidence="1" key="2">
    <citation type="submission" date="2021-04" db="EMBL/GenBank/DDBJ databases">
        <authorList>
            <person name="Gilroy R."/>
        </authorList>
    </citation>
    <scope>NUCLEOTIDE SEQUENCE</scope>
    <source>
        <strain evidence="1">1345</strain>
    </source>
</reference>
<dbReference type="CDD" id="cd03143">
    <property type="entry name" value="A4_beta-galactosidase_middle_domain"/>
    <property type="match status" value="1"/>
</dbReference>
<protein>
    <recommendedName>
        <fullName evidence="3">Beta-galactosidase trimerisation domain-containing protein</fullName>
    </recommendedName>
</protein>
<dbReference type="Gene3D" id="3.40.50.880">
    <property type="match status" value="1"/>
</dbReference>
<evidence type="ECO:0000313" key="2">
    <source>
        <dbReference type="Proteomes" id="UP000886750"/>
    </source>
</evidence>
<gene>
    <name evidence="1" type="ORF">H9729_07480</name>
</gene>
<evidence type="ECO:0008006" key="3">
    <source>
        <dbReference type="Google" id="ProtNLM"/>
    </source>
</evidence>
<dbReference type="AlphaFoldDB" id="A0A9D2CRW8"/>
<dbReference type="SUPFAM" id="SSF52317">
    <property type="entry name" value="Class I glutamine amidotransferase-like"/>
    <property type="match status" value="1"/>
</dbReference>
<comment type="caution">
    <text evidence="1">The sequence shown here is derived from an EMBL/GenBank/DDBJ whole genome shotgun (WGS) entry which is preliminary data.</text>
</comment>
<dbReference type="Proteomes" id="UP000886750">
    <property type="component" value="Unassembled WGS sequence"/>
</dbReference>
<name>A0A9D2CRW8_9FIRM</name>
<reference evidence="1" key="1">
    <citation type="journal article" date="2021" name="PeerJ">
        <title>Extensive microbial diversity within the chicken gut microbiome revealed by metagenomics and culture.</title>
        <authorList>
            <person name="Gilroy R."/>
            <person name="Ravi A."/>
            <person name="Getino M."/>
            <person name="Pursley I."/>
            <person name="Horton D.L."/>
            <person name="Alikhan N.F."/>
            <person name="Baker D."/>
            <person name="Gharbi K."/>
            <person name="Hall N."/>
            <person name="Watson M."/>
            <person name="Adriaenssens E.M."/>
            <person name="Foster-Nyarko E."/>
            <person name="Jarju S."/>
            <person name="Secka A."/>
            <person name="Antonio M."/>
            <person name="Oren A."/>
            <person name="Chaudhuri R.R."/>
            <person name="La Ragione R."/>
            <person name="Hildebrand F."/>
            <person name="Pallen M.J."/>
        </authorList>
    </citation>
    <scope>NUCLEOTIDE SEQUENCE</scope>
    <source>
        <strain evidence="1">1345</strain>
    </source>
</reference>
<proteinExistence type="predicted"/>
<accession>A0A9D2CRW8</accession>
<organism evidence="1 2">
    <name type="scientific">Candidatus Borkfalkia excrementigallinarum</name>
    <dbReference type="NCBI Taxonomy" id="2838506"/>
    <lineage>
        <taxon>Bacteria</taxon>
        <taxon>Bacillati</taxon>
        <taxon>Bacillota</taxon>
        <taxon>Clostridia</taxon>
        <taxon>Christensenellales</taxon>
        <taxon>Christensenellaceae</taxon>
        <taxon>Candidatus Borkfalkia</taxon>
    </lineage>
</organism>